<reference evidence="2" key="1">
    <citation type="submission" date="2011-08" db="EMBL/GenBank/DDBJ databases">
        <authorList>
            <person name="Rombauts S."/>
        </authorList>
    </citation>
    <scope>NUCLEOTIDE SEQUENCE</scope>
    <source>
        <strain evidence="2">London</strain>
    </source>
</reference>
<evidence type="ECO:0000313" key="2">
    <source>
        <dbReference type="Proteomes" id="UP000015104"/>
    </source>
</evidence>
<dbReference type="AlphaFoldDB" id="T1K8H1"/>
<name>T1K8H1_TETUR</name>
<protein>
    <submittedName>
        <fullName evidence="1">Uncharacterized protein</fullName>
    </submittedName>
</protein>
<dbReference type="EnsemblMetazoa" id="tetur07g01310.1">
    <property type="protein sequence ID" value="tetur07g01310.1"/>
    <property type="gene ID" value="tetur07g01310"/>
</dbReference>
<organism evidence="1 2">
    <name type="scientific">Tetranychus urticae</name>
    <name type="common">Two-spotted spider mite</name>
    <dbReference type="NCBI Taxonomy" id="32264"/>
    <lineage>
        <taxon>Eukaryota</taxon>
        <taxon>Metazoa</taxon>
        <taxon>Ecdysozoa</taxon>
        <taxon>Arthropoda</taxon>
        <taxon>Chelicerata</taxon>
        <taxon>Arachnida</taxon>
        <taxon>Acari</taxon>
        <taxon>Acariformes</taxon>
        <taxon>Trombidiformes</taxon>
        <taxon>Prostigmata</taxon>
        <taxon>Eleutherengona</taxon>
        <taxon>Raphignathae</taxon>
        <taxon>Tetranychoidea</taxon>
        <taxon>Tetranychidae</taxon>
        <taxon>Tetranychus</taxon>
    </lineage>
</organism>
<dbReference type="EMBL" id="CAEY01001875">
    <property type="status" value="NOT_ANNOTATED_CDS"/>
    <property type="molecule type" value="Genomic_DNA"/>
</dbReference>
<keyword evidence="2" id="KW-1185">Reference proteome</keyword>
<reference evidence="1" key="2">
    <citation type="submission" date="2015-06" db="UniProtKB">
        <authorList>
            <consortium name="EnsemblMetazoa"/>
        </authorList>
    </citation>
    <scope>IDENTIFICATION</scope>
</reference>
<evidence type="ECO:0000313" key="1">
    <source>
        <dbReference type="EnsemblMetazoa" id="tetur07g01310.1"/>
    </source>
</evidence>
<accession>T1K8H1</accession>
<sequence>MDLNPMSSFNRSEPLHLVCVIGKQQMAPDNHS</sequence>
<proteinExistence type="predicted"/>
<dbReference type="HOGENOM" id="CLU_3392795_0_0_1"/>
<dbReference type="Proteomes" id="UP000015104">
    <property type="component" value="Unassembled WGS sequence"/>
</dbReference>